<reference evidence="3" key="1">
    <citation type="submission" date="2016-11" db="EMBL/GenBank/DDBJ databases">
        <authorList>
            <person name="Varghese N."/>
            <person name="Submissions S."/>
        </authorList>
    </citation>
    <scope>NUCLEOTIDE SEQUENCE [LARGE SCALE GENOMIC DNA]</scope>
    <source>
        <strain evidence="3">DSM 15285</strain>
    </source>
</reference>
<keyword evidence="3" id="KW-1185">Reference proteome</keyword>
<dbReference type="CDD" id="cd17470">
    <property type="entry name" value="T3SS_Flik_C"/>
    <property type="match status" value="1"/>
</dbReference>
<sequence>MNNLLSVNLSLRRSFKKEKKSFNLQKTDGFKNTINKYLKNDKSISSEKYKDVEESKNIKEQDFNFHKNENAIEKNTIKKVDQEDENQELNSLKSNEKFSNNDELIKELEYILSFLQSVNVNSEDINNLNKVEEMKTSLIKVYNDISNEKLNNKDIEELFVKLEEADFLPKDVKDKVVYIIKNIKEKISVDTVLNLNKKELDVNLDNLESNKKDIKKINSHNIKSENTEDKSSIVRQASKIDKVDKNFNLNNSLNSGFIKEDEDLHKLEKKFLGIHESNNEDEMSLNLQDFNTLKASQNLKNISSSLNLRQVNGINHNDILEQIIKKSKLIIDKDNSSMEIKLEPEHLGKLTLKVVFERGILSAKFIAENDDVKTIIENNMDELKENLLEQGLNIQSLSVSVDSQGDLNKHRNILEAMAYNKRISKNLAINDVVEEEKENPYLYNDEKFNELA</sequence>
<dbReference type="Pfam" id="PF02120">
    <property type="entry name" value="Flg_hook"/>
    <property type="match status" value="1"/>
</dbReference>
<proteinExistence type="predicted"/>
<feature type="domain" description="Flagellar hook-length control protein-like C-terminal" evidence="1">
    <location>
        <begin position="332"/>
        <end position="405"/>
    </location>
</feature>
<dbReference type="InterPro" id="IPR052563">
    <property type="entry name" value="FliK"/>
</dbReference>
<dbReference type="OrthoDB" id="1751508at2"/>
<protein>
    <submittedName>
        <fullName evidence="2">Hook-length control protein FliK</fullName>
    </submittedName>
</protein>
<dbReference type="RefSeq" id="WP_072723007.1">
    <property type="nucleotide sequence ID" value="NZ_FQXH01000005.1"/>
</dbReference>
<gene>
    <name evidence="2" type="ORF">SAMN02744040_00205</name>
</gene>
<dbReference type="Gene3D" id="3.30.750.140">
    <property type="match status" value="1"/>
</dbReference>
<dbReference type="STRING" id="1123350.SAMN02744040_00205"/>
<dbReference type="EMBL" id="FQXH01000005">
    <property type="protein sequence ID" value="SHG92642.1"/>
    <property type="molecule type" value="Genomic_DNA"/>
</dbReference>
<dbReference type="PANTHER" id="PTHR37533">
    <property type="entry name" value="FLAGELLAR HOOK-LENGTH CONTROL PROTEIN"/>
    <property type="match status" value="1"/>
</dbReference>
<dbReference type="Proteomes" id="UP000242520">
    <property type="component" value="Unassembled WGS sequence"/>
</dbReference>
<dbReference type="InterPro" id="IPR038610">
    <property type="entry name" value="FliK-like_C_sf"/>
</dbReference>
<evidence type="ECO:0000313" key="3">
    <source>
        <dbReference type="Proteomes" id="UP000242520"/>
    </source>
</evidence>
<dbReference type="AlphaFoldDB" id="A0A1M5NSY2"/>
<name>A0A1M5NSY2_9FIRM</name>
<dbReference type="PANTHER" id="PTHR37533:SF2">
    <property type="entry name" value="FLAGELLAR HOOK-LENGTH CONTROL PROTEIN"/>
    <property type="match status" value="1"/>
</dbReference>
<accession>A0A1M5NSY2</accession>
<evidence type="ECO:0000259" key="1">
    <source>
        <dbReference type="Pfam" id="PF02120"/>
    </source>
</evidence>
<evidence type="ECO:0000313" key="2">
    <source>
        <dbReference type="EMBL" id="SHG92642.1"/>
    </source>
</evidence>
<dbReference type="InterPro" id="IPR021136">
    <property type="entry name" value="Flagellar_hook_control-like_C"/>
</dbReference>
<organism evidence="2 3">
    <name type="scientific">Tepidibacter thalassicus DSM 15285</name>
    <dbReference type="NCBI Taxonomy" id="1123350"/>
    <lineage>
        <taxon>Bacteria</taxon>
        <taxon>Bacillati</taxon>
        <taxon>Bacillota</taxon>
        <taxon>Clostridia</taxon>
        <taxon>Peptostreptococcales</taxon>
        <taxon>Peptostreptococcaceae</taxon>
        <taxon>Tepidibacter</taxon>
    </lineage>
</organism>